<feature type="region of interest" description="Disordered" evidence="1">
    <location>
        <begin position="1"/>
        <end position="23"/>
    </location>
</feature>
<evidence type="ECO:0000313" key="2">
    <source>
        <dbReference type="EMBL" id="RDK06903.1"/>
    </source>
</evidence>
<gene>
    <name evidence="2" type="ORF">DN412_29020</name>
</gene>
<evidence type="ECO:0000256" key="1">
    <source>
        <dbReference type="SAM" id="MobiDB-lite"/>
    </source>
</evidence>
<protein>
    <submittedName>
        <fullName evidence="2">Uncharacterized protein</fullName>
    </submittedName>
</protein>
<dbReference type="Proteomes" id="UP000255165">
    <property type="component" value="Unassembled WGS sequence"/>
</dbReference>
<sequence>MDSADIQRSSLADPKRPMNASNFSGRCQVEDDVEPRNCLQYALADWLLACGGDTVPPESIWVYIYDMLEQPGLKV</sequence>
<accession>A0A370NMY7</accession>
<organism evidence="2 3">
    <name type="scientific">Cupriavidus lacunae</name>
    <dbReference type="NCBI Taxonomy" id="2666307"/>
    <lineage>
        <taxon>Bacteria</taxon>
        <taxon>Pseudomonadati</taxon>
        <taxon>Pseudomonadota</taxon>
        <taxon>Betaproteobacteria</taxon>
        <taxon>Burkholderiales</taxon>
        <taxon>Burkholderiaceae</taxon>
        <taxon>Cupriavidus</taxon>
    </lineage>
</organism>
<comment type="caution">
    <text evidence="2">The sequence shown here is derived from an EMBL/GenBank/DDBJ whole genome shotgun (WGS) entry which is preliminary data.</text>
</comment>
<dbReference type="EMBL" id="QKWJ01000052">
    <property type="protein sequence ID" value="RDK06903.1"/>
    <property type="molecule type" value="Genomic_DNA"/>
</dbReference>
<name>A0A370NMY7_9BURK</name>
<keyword evidence="3" id="KW-1185">Reference proteome</keyword>
<proteinExistence type="predicted"/>
<dbReference type="AlphaFoldDB" id="A0A370NMY7"/>
<feature type="compositionally biased region" description="Polar residues" evidence="1">
    <location>
        <begin position="1"/>
        <end position="10"/>
    </location>
</feature>
<evidence type="ECO:0000313" key="3">
    <source>
        <dbReference type="Proteomes" id="UP000255165"/>
    </source>
</evidence>
<reference evidence="3" key="1">
    <citation type="submission" date="2018-06" db="EMBL/GenBank/DDBJ databases">
        <authorList>
            <person name="Feng T."/>
            <person name="Jeon C.O."/>
        </authorList>
    </citation>
    <scope>NUCLEOTIDE SEQUENCE [LARGE SCALE GENOMIC DNA]</scope>
    <source>
        <strain evidence="3">S23</strain>
    </source>
</reference>